<protein>
    <submittedName>
        <fullName evidence="2">Uncharacterized protein</fullName>
    </submittedName>
</protein>
<reference evidence="3" key="1">
    <citation type="journal article" date="2013" name="Proc. Natl. Acad. Sci. U.S.A.">
        <title>Improving the coverage of the cyanobacterial phylum using diversity-driven genome sequencing.</title>
        <authorList>
            <person name="Shih P.M."/>
            <person name="Wu D."/>
            <person name="Latifi A."/>
            <person name="Axen S.D."/>
            <person name="Fewer D.P."/>
            <person name="Talla E."/>
            <person name="Calteau A."/>
            <person name="Cai F."/>
            <person name="Tandeau de Marsac N."/>
            <person name="Rippka R."/>
            <person name="Herdman M."/>
            <person name="Sivonen K."/>
            <person name="Coursin T."/>
            <person name="Laurent T."/>
            <person name="Goodwin L."/>
            <person name="Nolan M."/>
            <person name="Davenport K.W."/>
            <person name="Han C.S."/>
            <person name="Rubin E.M."/>
            <person name="Eisen J.A."/>
            <person name="Woyke T."/>
            <person name="Gugger M."/>
            <person name="Kerfeld C.A."/>
        </authorList>
    </citation>
    <scope>NUCLEOTIDE SEQUENCE [LARGE SCALE GENOMIC DNA]</scope>
    <source>
        <strain evidence="3">ATCC 27899 / PCC 7122</strain>
    </source>
</reference>
<keyword evidence="1" id="KW-0472">Membrane</keyword>
<dbReference type="STRING" id="272123.Anacy_1987"/>
<dbReference type="EMBL" id="CP003659">
    <property type="protein sequence ID" value="AFZ57472.1"/>
    <property type="molecule type" value="Genomic_DNA"/>
</dbReference>
<organism evidence="2 3">
    <name type="scientific">Anabaena cylindrica (strain ATCC 27899 / PCC 7122)</name>
    <dbReference type="NCBI Taxonomy" id="272123"/>
    <lineage>
        <taxon>Bacteria</taxon>
        <taxon>Bacillati</taxon>
        <taxon>Cyanobacteriota</taxon>
        <taxon>Cyanophyceae</taxon>
        <taxon>Nostocales</taxon>
        <taxon>Nostocaceae</taxon>
        <taxon>Anabaena</taxon>
    </lineage>
</organism>
<evidence type="ECO:0000313" key="2">
    <source>
        <dbReference type="EMBL" id="AFZ57472.1"/>
    </source>
</evidence>
<dbReference type="AlphaFoldDB" id="K9ZFV9"/>
<keyword evidence="3" id="KW-1185">Reference proteome</keyword>
<evidence type="ECO:0000256" key="1">
    <source>
        <dbReference type="SAM" id="Phobius"/>
    </source>
</evidence>
<proteinExistence type="predicted"/>
<keyword evidence="1" id="KW-0812">Transmembrane</keyword>
<dbReference type="Proteomes" id="UP000010474">
    <property type="component" value="Chromosome"/>
</dbReference>
<dbReference type="eggNOG" id="ENOG5030577">
    <property type="taxonomic scope" value="Bacteria"/>
</dbReference>
<name>K9ZFV9_ANACC</name>
<evidence type="ECO:0000313" key="3">
    <source>
        <dbReference type="Proteomes" id="UP000010474"/>
    </source>
</evidence>
<accession>K9ZFV9</accession>
<feature type="transmembrane region" description="Helical" evidence="1">
    <location>
        <begin position="134"/>
        <end position="154"/>
    </location>
</feature>
<gene>
    <name evidence="2" type="ordered locus">Anacy_1987</name>
</gene>
<dbReference type="PATRIC" id="fig|272123.3.peg.2166"/>
<sequence>MMNKINFVRSSNLIMPSSKTLSTSLNFQEDYPCPVCRVGRISPMPLMEAMSCNFCQEIFTVNLEIQQIKMPSRQPPLVWHWNGFKWTEAQLEGVELGWGYVLAAMAFVILPTTLIGLAAYYFPPNPDVPLSWLPYIWTLLTFLLHLSIIVWIFIEVYQIPIGAYFRAINRLRNSATR</sequence>
<feature type="transmembrane region" description="Helical" evidence="1">
    <location>
        <begin position="100"/>
        <end position="122"/>
    </location>
</feature>
<keyword evidence="1" id="KW-1133">Transmembrane helix</keyword>
<dbReference type="KEGG" id="acy:Anacy_1987"/>
<dbReference type="HOGENOM" id="CLU_136152_0_0_3"/>